<feature type="transmembrane region" description="Helical" evidence="1">
    <location>
        <begin position="109"/>
        <end position="132"/>
    </location>
</feature>
<name>A0ABR4BSB4_9HELO</name>
<organism evidence="2 3">
    <name type="scientific">Oculimacula yallundae</name>
    <dbReference type="NCBI Taxonomy" id="86028"/>
    <lineage>
        <taxon>Eukaryota</taxon>
        <taxon>Fungi</taxon>
        <taxon>Dikarya</taxon>
        <taxon>Ascomycota</taxon>
        <taxon>Pezizomycotina</taxon>
        <taxon>Leotiomycetes</taxon>
        <taxon>Helotiales</taxon>
        <taxon>Ploettnerulaceae</taxon>
        <taxon>Oculimacula</taxon>
    </lineage>
</organism>
<evidence type="ECO:0000256" key="1">
    <source>
        <dbReference type="SAM" id="Phobius"/>
    </source>
</evidence>
<evidence type="ECO:0000313" key="3">
    <source>
        <dbReference type="Proteomes" id="UP001595075"/>
    </source>
</evidence>
<keyword evidence="1" id="KW-0472">Membrane</keyword>
<dbReference type="Proteomes" id="UP001595075">
    <property type="component" value="Unassembled WGS sequence"/>
</dbReference>
<comment type="caution">
    <text evidence="2">The sequence shown here is derived from an EMBL/GenBank/DDBJ whole genome shotgun (WGS) entry which is preliminary data.</text>
</comment>
<feature type="transmembrane region" description="Helical" evidence="1">
    <location>
        <begin position="604"/>
        <end position="625"/>
    </location>
</feature>
<reference evidence="2 3" key="1">
    <citation type="journal article" date="2024" name="Commun. Biol.">
        <title>Comparative genomic analysis of thermophilic fungi reveals convergent evolutionary adaptations and gene losses.</title>
        <authorList>
            <person name="Steindorff A.S."/>
            <person name="Aguilar-Pontes M.V."/>
            <person name="Robinson A.J."/>
            <person name="Andreopoulos B."/>
            <person name="LaButti K."/>
            <person name="Kuo A."/>
            <person name="Mondo S."/>
            <person name="Riley R."/>
            <person name="Otillar R."/>
            <person name="Haridas S."/>
            <person name="Lipzen A."/>
            <person name="Grimwood J."/>
            <person name="Schmutz J."/>
            <person name="Clum A."/>
            <person name="Reid I.D."/>
            <person name="Moisan M.C."/>
            <person name="Butler G."/>
            <person name="Nguyen T.T.M."/>
            <person name="Dewar K."/>
            <person name="Conant G."/>
            <person name="Drula E."/>
            <person name="Henrissat B."/>
            <person name="Hansel C."/>
            <person name="Singer S."/>
            <person name="Hutchinson M.I."/>
            <person name="de Vries R.P."/>
            <person name="Natvig D.O."/>
            <person name="Powell A.J."/>
            <person name="Tsang A."/>
            <person name="Grigoriev I.V."/>
        </authorList>
    </citation>
    <scope>NUCLEOTIDE SEQUENCE [LARGE SCALE GENOMIC DNA]</scope>
    <source>
        <strain evidence="2 3">CBS 494.80</strain>
    </source>
</reference>
<dbReference type="PANTHER" id="PTHR37544">
    <property type="entry name" value="SPRAY-RELATED"/>
    <property type="match status" value="1"/>
</dbReference>
<keyword evidence="1" id="KW-1133">Transmembrane helix</keyword>
<sequence length="1111" mass="122916">MPILLLSHVPFGHRAEELEVISRISDSEHGLAHIASEQYWYYAWTYGPTAILTLFLALWNRVDFRIRQMAPWKDLNPQQLSSRDKALFLDYISPTVPEILWHSARRRNFTVLASNLVSVLTTILIVVSTSLLTPAGKSIRIQGTQYRAMTGFLDTHYSILPKDSTLPLDTVDAVEVAGLAYPTGTTSSTNYQAYEVAGTELDGIHEVELNVTSIDMKCEPATITVNSWTNEWTCPGSDRYTNGFQKSDVVVQSGNCSMPIKIITSSVAGNDGNTGNFAFVNGGKCSNKGAKGIYDARLAFGLGRAVQHGSMGSKPTVTDYYSSSECDDNYPTVDIELLESYQWICTTQIALTKAQLRANASEMASGKSPEINILPDAPKHHFTATENGVLLDGASQLLYCTTYNDEHTSELFQSLNLTRGIPDTTTGGRTPDNQYASFVRMLRRAPLNTTFEDLMDTDLLVRLTETWWKQVYVQLLNKYYTKPLNDSIVEGTTLVLGEFLTVRDVPLRLMQALLCASIILIVYILTTHRHATSYDPARLVGIFLLLRSQTQIRKSFHDTGPLAMEDLEKRIEARSKGIARKPLVADVKDLETLQKWWHPLVLRIPARACVAVLVLAVIIVLQVLLMLPDKGEGLADISATGNMHLAWSIIPALAMVGIAMYIRALGSCYKAFAPYFRLRRGTSSQALFSNYMAATEVEVFIGALRNRDWAIACVATSIIFSPFLTIIVSGVWTSAPVALTREQDMVSQSFFTKNYSANDAGNSGGNAFLSGLIVGMNLSSPKWTHEDLAFASYTTNKYGWDRQSTMQVELPAIRVSLNCTFYPQEEIPDLVWDTHTQNAYGGLTPAIAIIKMPGPAHCRWKNVTWVGTGGTAESGVVTVTKVRVDTTLTSDLNISSSHAPQVVPGSASFFSDTTVSIPYDRLPLLVTEGTNNRGFWGVVQYKYGGDFISNFGSVKHRNKIIVAIKRTHGIIRAQQYHAEMRLTEAAVLADVPKSLTATVRNPQQQRLLQNAISTHVLCALLAVILIFALLASCLLADSTLFADKDMLNGGAQRKQCLQGRIFRMGWFEGDTGQHRLFTINAIDTNGVDLNNGTELVEHDERNKQRVYPDNR</sequence>
<keyword evidence="3" id="KW-1185">Reference proteome</keyword>
<feature type="transmembrane region" description="Helical" evidence="1">
    <location>
        <begin position="709"/>
        <end position="732"/>
    </location>
</feature>
<gene>
    <name evidence="2" type="ORF">VTL71DRAFT_9544</name>
</gene>
<feature type="transmembrane region" description="Helical" evidence="1">
    <location>
        <begin position="39"/>
        <end position="59"/>
    </location>
</feature>
<protein>
    <submittedName>
        <fullName evidence="2">Uncharacterized protein</fullName>
    </submittedName>
</protein>
<dbReference type="Pfam" id="PF11915">
    <property type="entry name" value="DUF3433"/>
    <property type="match status" value="2"/>
</dbReference>
<accession>A0ABR4BSB4</accession>
<feature type="transmembrane region" description="Helical" evidence="1">
    <location>
        <begin position="645"/>
        <end position="662"/>
    </location>
</feature>
<dbReference type="EMBL" id="JAZHXI010000022">
    <property type="protein sequence ID" value="KAL2060513.1"/>
    <property type="molecule type" value="Genomic_DNA"/>
</dbReference>
<dbReference type="PANTHER" id="PTHR37544:SF1">
    <property type="entry name" value="PHOSPHORIBOSYLAMINOIMIDAZOLE-SUCCINOCARBOXAMIDE SYNTHASE"/>
    <property type="match status" value="1"/>
</dbReference>
<dbReference type="InterPro" id="IPR021840">
    <property type="entry name" value="DUF3433"/>
</dbReference>
<evidence type="ECO:0000313" key="2">
    <source>
        <dbReference type="EMBL" id="KAL2060513.1"/>
    </source>
</evidence>
<proteinExistence type="predicted"/>
<feature type="transmembrane region" description="Helical" evidence="1">
    <location>
        <begin position="509"/>
        <end position="526"/>
    </location>
</feature>
<keyword evidence="1" id="KW-0812">Transmembrane</keyword>
<feature type="transmembrane region" description="Helical" evidence="1">
    <location>
        <begin position="1012"/>
        <end position="1036"/>
    </location>
</feature>